<dbReference type="AlphaFoldDB" id="A0A1V6T431"/>
<accession>A0A1V6T431</accession>
<dbReference type="PROSITE" id="PS51186">
    <property type="entry name" value="GNAT"/>
    <property type="match status" value="1"/>
</dbReference>
<protein>
    <recommendedName>
        <fullName evidence="3">N-acetyltransferase domain-containing protein</fullName>
    </recommendedName>
</protein>
<feature type="domain" description="N-acetyltransferase" evidence="3">
    <location>
        <begin position="7"/>
        <end position="156"/>
    </location>
</feature>
<dbReference type="OrthoDB" id="9975416at2759"/>
<keyword evidence="2" id="KW-0012">Acyltransferase</keyword>
<sequence>MTSSVEFAITKLNSNDFDEWATLFRGYIDFYETTIPEDQYRKTFDRILDPNSDLYALVMRQKQQSSENGKMIAIAHYFPQQTPWSEKKIMLLNDLFVDPAVRGKGQGRRMIQAVADASKEMGCFRLQWLTKHDNVTARRLYDTMGDASFVQYRMGL</sequence>
<evidence type="ECO:0000313" key="4">
    <source>
        <dbReference type="EMBL" id="OQE20513.1"/>
    </source>
</evidence>
<dbReference type="Gene3D" id="3.40.630.30">
    <property type="match status" value="1"/>
</dbReference>
<dbReference type="GO" id="GO:0008080">
    <property type="term" value="F:N-acetyltransferase activity"/>
    <property type="evidence" value="ECO:0007669"/>
    <property type="project" value="TreeGrafter"/>
</dbReference>
<dbReference type="EMBL" id="MLKD01000013">
    <property type="protein sequence ID" value="OQE20513.1"/>
    <property type="molecule type" value="Genomic_DNA"/>
</dbReference>
<keyword evidence="1" id="KW-0808">Transferase</keyword>
<dbReference type="InterPro" id="IPR051016">
    <property type="entry name" value="Diverse_Substrate_AcTransf"/>
</dbReference>
<dbReference type="InterPro" id="IPR000182">
    <property type="entry name" value="GNAT_dom"/>
</dbReference>
<evidence type="ECO:0000313" key="5">
    <source>
        <dbReference type="Proteomes" id="UP000191285"/>
    </source>
</evidence>
<reference evidence="5" key="1">
    <citation type="journal article" date="2017" name="Nat. Microbiol.">
        <title>Global analysis of biosynthetic gene clusters reveals vast potential of secondary metabolite production in Penicillium species.</title>
        <authorList>
            <person name="Nielsen J.C."/>
            <person name="Grijseels S."/>
            <person name="Prigent S."/>
            <person name="Ji B."/>
            <person name="Dainat J."/>
            <person name="Nielsen K.F."/>
            <person name="Frisvad J.C."/>
            <person name="Workman M."/>
            <person name="Nielsen J."/>
        </authorList>
    </citation>
    <scope>NUCLEOTIDE SEQUENCE [LARGE SCALE GENOMIC DNA]</scope>
    <source>
        <strain evidence="5">IBT 24891</strain>
    </source>
</reference>
<comment type="caution">
    <text evidence="4">The sequence shown here is derived from an EMBL/GenBank/DDBJ whole genome shotgun (WGS) entry which is preliminary data.</text>
</comment>
<dbReference type="SUPFAM" id="SSF55729">
    <property type="entry name" value="Acyl-CoA N-acyltransferases (Nat)"/>
    <property type="match status" value="1"/>
</dbReference>
<organism evidence="4 5">
    <name type="scientific">Penicillium steckii</name>
    <dbReference type="NCBI Taxonomy" id="303698"/>
    <lineage>
        <taxon>Eukaryota</taxon>
        <taxon>Fungi</taxon>
        <taxon>Dikarya</taxon>
        <taxon>Ascomycota</taxon>
        <taxon>Pezizomycotina</taxon>
        <taxon>Eurotiomycetes</taxon>
        <taxon>Eurotiomycetidae</taxon>
        <taxon>Eurotiales</taxon>
        <taxon>Aspergillaceae</taxon>
        <taxon>Penicillium</taxon>
    </lineage>
</organism>
<dbReference type="CDD" id="cd04301">
    <property type="entry name" value="NAT_SF"/>
    <property type="match status" value="1"/>
</dbReference>
<proteinExistence type="predicted"/>
<evidence type="ECO:0000256" key="2">
    <source>
        <dbReference type="ARBA" id="ARBA00023315"/>
    </source>
</evidence>
<keyword evidence="5" id="KW-1185">Reference proteome</keyword>
<evidence type="ECO:0000256" key="1">
    <source>
        <dbReference type="ARBA" id="ARBA00022679"/>
    </source>
</evidence>
<dbReference type="PANTHER" id="PTHR10545">
    <property type="entry name" value="DIAMINE N-ACETYLTRANSFERASE"/>
    <property type="match status" value="1"/>
</dbReference>
<dbReference type="STRING" id="303698.A0A1V6T431"/>
<gene>
    <name evidence="4" type="ORF">PENSTE_c013G09722</name>
</gene>
<evidence type="ECO:0000259" key="3">
    <source>
        <dbReference type="PROSITE" id="PS51186"/>
    </source>
</evidence>
<dbReference type="Proteomes" id="UP000191285">
    <property type="component" value="Unassembled WGS sequence"/>
</dbReference>
<dbReference type="InterPro" id="IPR016181">
    <property type="entry name" value="Acyl_CoA_acyltransferase"/>
</dbReference>
<dbReference type="PANTHER" id="PTHR10545:SF42">
    <property type="entry name" value="ACETYLTRANSFERASE"/>
    <property type="match status" value="1"/>
</dbReference>
<dbReference type="Pfam" id="PF00583">
    <property type="entry name" value="Acetyltransf_1"/>
    <property type="match status" value="1"/>
</dbReference>
<name>A0A1V6T431_9EURO</name>